<accession>A0A1H7VKG5</accession>
<protein>
    <submittedName>
        <fullName evidence="1">Uncharacterized protein</fullName>
    </submittedName>
</protein>
<reference evidence="2" key="1">
    <citation type="submission" date="2016-10" db="EMBL/GenBank/DDBJ databases">
        <authorList>
            <person name="Varghese N."/>
            <person name="Submissions S."/>
        </authorList>
    </citation>
    <scope>NUCLEOTIDE SEQUENCE [LARGE SCALE GENOMIC DNA]</scope>
    <source>
        <strain evidence="2">DSM 17453</strain>
    </source>
</reference>
<dbReference type="STRING" id="295069.SAMN05421856_10153"/>
<dbReference type="AlphaFoldDB" id="A0A1H7VKG5"/>
<evidence type="ECO:0000313" key="2">
    <source>
        <dbReference type="Proteomes" id="UP000199450"/>
    </source>
</evidence>
<dbReference type="Proteomes" id="UP000199450">
    <property type="component" value="Unassembled WGS sequence"/>
</dbReference>
<proteinExistence type="predicted"/>
<evidence type="ECO:0000313" key="1">
    <source>
        <dbReference type="EMBL" id="SEM09297.1"/>
    </source>
</evidence>
<name>A0A1H7VKG5_9FLAO</name>
<gene>
    <name evidence="1" type="ORF">SAMN05421856_10153</name>
</gene>
<keyword evidence="2" id="KW-1185">Reference proteome</keyword>
<sequence length="40" mass="4829">MEFSDFSDDFILLFKSLIDVIIHYKEKDQLITKIIGEYFL</sequence>
<dbReference type="EMBL" id="FOBV01000001">
    <property type="protein sequence ID" value="SEM09297.1"/>
    <property type="molecule type" value="Genomic_DNA"/>
</dbReference>
<organism evidence="1 2">
    <name type="scientific">Chryseobacterium taichungense</name>
    <dbReference type="NCBI Taxonomy" id="295069"/>
    <lineage>
        <taxon>Bacteria</taxon>
        <taxon>Pseudomonadati</taxon>
        <taxon>Bacteroidota</taxon>
        <taxon>Flavobacteriia</taxon>
        <taxon>Flavobacteriales</taxon>
        <taxon>Weeksellaceae</taxon>
        <taxon>Chryseobacterium group</taxon>
        <taxon>Chryseobacterium</taxon>
    </lineage>
</organism>